<dbReference type="EMBL" id="KI630264">
    <property type="protein sequence ID" value="EYU43099.1"/>
    <property type="molecule type" value="Genomic_DNA"/>
</dbReference>
<dbReference type="AlphaFoldDB" id="A0A022RSQ1"/>
<dbReference type="PANTHER" id="PTHR31662:SF108">
    <property type="entry name" value="TRANSCRIPTION FACTOR GEBP FAMILY-RELATED"/>
    <property type="match status" value="1"/>
</dbReference>
<feature type="compositionally biased region" description="Acidic residues" evidence="2">
    <location>
        <begin position="28"/>
        <end position="64"/>
    </location>
</feature>
<evidence type="ECO:0000256" key="2">
    <source>
        <dbReference type="SAM" id="MobiDB-lite"/>
    </source>
</evidence>
<name>A0A022RSQ1_ERYGU</name>
<comment type="similarity">
    <text evidence="1">Belongs to the GeBP family.</text>
</comment>
<dbReference type="KEGG" id="egt:105951234"/>
<reference evidence="4 5" key="1">
    <citation type="journal article" date="2013" name="Proc. Natl. Acad. Sci. U.S.A.">
        <title>Fine-scale variation in meiotic recombination in Mimulus inferred from population shotgun sequencing.</title>
        <authorList>
            <person name="Hellsten U."/>
            <person name="Wright K.M."/>
            <person name="Jenkins J."/>
            <person name="Shu S."/>
            <person name="Yuan Y."/>
            <person name="Wessler S.R."/>
            <person name="Schmutz J."/>
            <person name="Willis J.H."/>
            <person name="Rokhsar D.S."/>
        </authorList>
    </citation>
    <scope>NUCLEOTIDE SEQUENCE [LARGE SCALE GENOMIC DNA]</scope>
    <source>
        <strain evidence="5">cv. DUN x IM62</strain>
    </source>
</reference>
<organism evidence="4 5">
    <name type="scientific">Erythranthe guttata</name>
    <name type="common">Yellow monkey flower</name>
    <name type="synonym">Mimulus guttatus</name>
    <dbReference type="NCBI Taxonomy" id="4155"/>
    <lineage>
        <taxon>Eukaryota</taxon>
        <taxon>Viridiplantae</taxon>
        <taxon>Streptophyta</taxon>
        <taxon>Embryophyta</taxon>
        <taxon>Tracheophyta</taxon>
        <taxon>Spermatophyta</taxon>
        <taxon>Magnoliopsida</taxon>
        <taxon>eudicotyledons</taxon>
        <taxon>Gunneridae</taxon>
        <taxon>Pentapetalae</taxon>
        <taxon>asterids</taxon>
        <taxon>lamiids</taxon>
        <taxon>Lamiales</taxon>
        <taxon>Phrymaceae</taxon>
        <taxon>Erythranthe</taxon>
    </lineage>
</organism>
<feature type="compositionally biased region" description="Acidic residues" evidence="2">
    <location>
        <begin position="89"/>
        <end position="99"/>
    </location>
</feature>
<dbReference type="InterPro" id="IPR007592">
    <property type="entry name" value="GEBP"/>
</dbReference>
<dbReference type="eggNOG" id="ENOG502RQE9">
    <property type="taxonomic scope" value="Eukaryota"/>
</dbReference>
<dbReference type="OMA" id="SMKSSED"/>
<sequence length="376" mass="41497">MAPKTPAASLLSHQPSKEKPENENPSSSDEEDDDDVEADTEEDGEDSDQTEEGSSSEDDEEEDTDLKKVGNNETLIPAVAESDAKPVAEGDDSDSDPDSEGSPSDYKMQPIPKPAATLAKRANPESDVTQTPLRSCKKSKTEDGKANPSASTPGFITRLWTNDDEIAVLNGMIEFRSQKRVDPGSDLGDFHGFVKGNLHADFSKEQLKTKISRLKKRFVTALKRFEHNRSEPVFTKQSDAIAFELSKKIWGASISISKGGKKTTTTKRNNGKGKDAAAAAVHEKEAVKEQNGAEEVDFWSKYKYISESFDNMTVKFPSLAMSSAAANAFKEKLSSIGNADAKQLDDKWRKLIMEEIELNYKMLDLMTQQWKMALDK</sequence>
<dbReference type="OrthoDB" id="661680at2759"/>
<evidence type="ECO:0000259" key="3">
    <source>
        <dbReference type="Pfam" id="PF04504"/>
    </source>
</evidence>
<dbReference type="InterPro" id="IPR053932">
    <property type="entry name" value="GeBP-like_DBD"/>
</dbReference>
<feature type="domain" description="Glabrous enhancer-binding protein-like DBD" evidence="3">
    <location>
        <begin position="157"/>
        <end position="251"/>
    </location>
</feature>
<dbReference type="Proteomes" id="UP000030748">
    <property type="component" value="Unassembled WGS sequence"/>
</dbReference>
<keyword evidence="5" id="KW-1185">Reference proteome</keyword>
<gene>
    <name evidence="4" type="ORF">MIMGU_mgv1a025954mg</name>
</gene>
<evidence type="ECO:0000313" key="5">
    <source>
        <dbReference type="Proteomes" id="UP000030748"/>
    </source>
</evidence>
<dbReference type="GO" id="GO:0005634">
    <property type="term" value="C:nucleus"/>
    <property type="evidence" value="ECO:0000318"/>
    <property type="project" value="GO_Central"/>
</dbReference>
<dbReference type="STRING" id="4155.A0A022RSQ1"/>
<protein>
    <recommendedName>
        <fullName evidence="3">Glabrous enhancer-binding protein-like DBD domain-containing protein</fullName>
    </recommendedName>
</protein>
<dbReference type="GO" id="GO:0006355">
    <property type="term" value="P:regulation of DNA-templated transcription"/>
    <property type="evidence" value="ECO:0007669"/>
    <property type="project" value="InterPro"/>
</dbReference>
<accession>A0A022RSQ1</accession>
<proteinExistence type="inferred from homology"/>
<evidence type="ECO:0000313" key="4">
    <source>
        <dbReference type="EMBL" id="EYU43099.1"/>
    </source>
</evidence>
<feature type="region of interest" description="Disordered" evidence="2">
    <location>
        <begin position="1"/>
        <end position="156"/>
    </location>
</feature>
<evidence type="ECO:0000256" key="1">
    <source>
        <dbReference type="ARBA" id="ARBA00010820"/>
    </source>
</evidence>
<dbReference type="Pfam" id="PF04504">
    <property type="entry name" value="GeBP-like_DBD"/>
    <property type="match status" value="1"/>
</dbReference>
<dbReference type="PhylomeDB" id="A0A022RSQ1"/>
<dbReference type="PANTHER" id="PTHR31662">
    <property type="entry name" value="BNAANNG10740D PROTEIN-RELATED"/>
    <property type="match status" value="1"/>
</dbReference>